<keyword evidence="1" id="KW-0732">Signal</keyword>
<sequence>MRFLAVLVGLLGAVPAVADEITAATRAYGRIVAFPMPADFVAVYEAEEDGSYLLELVPSGEGVEDWSQMITLSAAEGLAPRIGDPLDMASMIGGGFRDACPETFWGSDEGAQEVDGADAAHLVAFSCGDSGGGQAETALILVALSGDDLFTLQWAARGPRSSAQVLPDTGDWRPRGEALLRLRLCPVIEGEEPPYPSCVE</sequence>
<dbReference type="RefSeq" id="WP_281467700.1">
    <property type="nucleotide sequence ID" value="NZ_CP124535.1"/>
</dbReference>
<proteinExistence type="predicted"/>
<evidence type="ECO:0000313" key="3">
    <source>
        <dbReference type="Proteomes" id="UP001230978"/>
    </source>
</evidence>
<evidence type="ECO:0000256" key="1">
    <source>
        <dbReference type="SAM" id="SignalP"/>
    </source>
</evidence>
<gene>
    <name evidence="2" type="ORF">QF092_03530</name>
</gene>
<organism evidence="2 3">
    <name type="scientific">Fuscovulum ytuae</name>
    <dbReference type="NCBI Taxonomy" id="3042299"/>
    <lineage>
        <taxon>Bacteria</taxon>
        <taxon>Pseudomonadati</taxon>
        <taxon>Pseudomonadota</taxon>
        <taxon>Alphaproteobacteria</taxon>
        <taxon>Rhodobacterales</taxon>
        <taxon>Paracoccaceae</taxon>
        <taxon>Fuscovulum</taxon>
    </lineage>
</organism>
<evidence type="ECO:0000313" key="2">
    <source>
        <dbReference type="EMBL" id="WGV16896.1"/>
    </source>
</evidence>
<keyword evidence="3" id="KW-1185">Reference proteome</keyword>
<accession>A0ABY8QA42</accession>
<reference evidence="2 3" key="1">
    <citation type="submission" date="2023-04" db="EMBL/GenBank/DDBJ databases">
        <title>YMD61, complete Genome.</title>
        <authorList>
            <person name="Zhang J."/>
        </authorList>
    </citation>
    <scope>NUCLEOTIDE SEQUENCE [LARGE SCALE GENOMIC DNA]</scope>
    <source>
        <strain evidence="2 3">YMD61</strain>
    </source>
</reference>
<feature type="signal peptide" evidence="1">
    <location>
        <begin position="1"/>
        <end position="18"/>
    </location>
</feature>
<feature type="chain" id="PRO_5046644625" description="Secreted protein" evidence="1">
    <location>
        <begin position="19"/>
        <end position="200"/>
    </location>
</feature>
<dbReference type="EMBL" id="CP124535">
    <property type="protein sequence ID" value="WGV16896.1"/>
    <property type="molecule type" value="Genomic_DNA"/>
</dbReference>
<dbReference type="Proteomes" id="UP001230978">
    <property type="component" value="Chromosome"/>
</dbReference>
<protein>
    <recommendedName>
        <fullName evidence="4">Secreted protein</fullName>
    </recommendedName>
</protein>
<name>A0ABY8QA42_9RHOB</name>
<evidence type="ECO:0008006" key="4">
    <source>
        <dbReference type="Google" id="ProtNLM"/>
    </source>
</evidence>